<organism evidence="1 2">
    <name type="scientific">Brachionus plicatilis</name>
    <name type="common">Marine rotifer</name>
    <name type="synonym">Brachionus muelleri</name>
    <dbReference type="NCBI Taxonomy" id="10195"/>
    <lineage>
        <taxon>Eukaryota</taxon>
        <taxon>Metazoa</taxon>
        <taxon>Spiralia</taxon>
        <taxon>Gnathifera</taxon>
        <taxon>Rotifera</taxon>
        <taxon>Eurotatoria</taxon>
        <taxon>Monogononta</taxon>
        <taxon>Pseudotrocha</taxon>
        <taxon>Ploima</taxon>
        <taxon>Brachionidae</taxon>
        <taxon>Brachionus</taxon>
    </lineage>
</organism>
<dbReference type="AlphaFoldDB" id="A0A3M7RFL7"/>
<proteinExistence type="predicted"/>
<gene>
    <name evidence="1" type="ORF">BpHYR1_054605</name>
</gene>
<reference evidence="1 2" key="1">
    <citation type="journal article" date="2018" name="Sci. Rep.">
        <title>Genomic signatures of local adaptation to the degree of environmental predictability in rotifers.</title>
        <authorList>
            <person name="Franch-Gras L."/>
            <person name="Hahn C."/>
            <person name="Garcia-Roger E.M."/>
            <person name="Carmona M.J."/>
            <person name="Serra M."/>
            <person name="Gomez A."/>
        </authorList>
    </citation>
    <scope>NUCLEOTIDE SEQUENCE [LARGE SCALE GENOMIC DNA]</scope>
    <source>
        <strain evidence="1">HYR1</strain>
    </source>
</reference>
<comment type="caution">
    <text evidence="1">The sequence shown here is derived from an EMBL/GenBank/DDBJ whole genome shotgun (WGS) entry which is preliminary data.</text>
</comment>
<evidence type="ECO:0000313" key="2">
    <source>
        <dbReference type="Proteomes" id="UP000276133"/>
    </source>
</evidence>
<accession>A0A3M7RFL7</accession>
<evidence type="ECO:0000313" key="1">
    <source>
        <dbReference type="EMBL" id="RNA22281.1"/>
    </source>
</evidence>
<sequence length="64" mass="7058">MPPPPRPTTNTNRDCCHLSTLSLHKTKKKSIKNSLGTRNVIVVGVLMESLGDDEQTEPDDKLAE</sequence>
<keyword evidence="2" id="KW-1185">Reference proteome</keyword>
<dbReference type="Proteomes" id="UP000276133">
    <property type="component" value="Unassembled WGS sequence"/>
</dbReference>
<protein>
    <submittedName>
        <fullName evidence="1">Uncharacterized protein</fullName>
    </submittedName>
</protein>
<dbReference type="EMBL" id="REGN01003498">
    <property type="protein sequence ID" value="RNA22281.1"/>
    <property type="molecule type" value="Genomic_DNA"/>
</dbReference>
<name>A0A3M7RFL7_BRAPC</name>